<name>A0A6N6MGR3_9FLAO</name>
<proteinExistence type="predicted"/>
<accession>A0A6N6MGR3</accession>
<sequence>MNKKTLVIGASLKPTRYSHLAIQSLVSKEMEVVAFGLRKGEVSGVEIDTTLIPYKNIDTVTLYLNPTRQKEYYDYIITLNPKRVIFNPGTENPEFYELLKERDIFYETACTLVLLSTNQY</sequence>
<dbReference type="Proteomes" id="UP000441333">
    <property type="component" value="Unassembled WGS sequence"/>
</dbReference>
<dbReference type="InterPro" id="IPR036291">
    <property type="entry name" value="NAD(P)-bd_dom_sf"/>
</dbReference>
<evidence type="ECO:0000313" key="2">
    <source>
        <dbReference type="EMBL" id="KAB1069472.1"/>
    </source>
</evidence>
<dbReference type="Pfam" id="PF13380">
    <property type="entry name" value="CoA_binding_2"/>
    <property type="match status" value="1"/>
</dbReference>
<dbReference type="SUPFAM" id="SSF51735">
    <property type="entry name" value="NAD(P)-binding Rossmann-fold domains"/>
    <property type="match status" value="1"/>
</dbReference>
<protein>
    <submittedName>
        <fullName evidence="2">CoA-binding protein</fullName>
    </submittedName>
</protein>
<dbReference type="AlphaFoldDB" id="A0A6N6MGR3"/>
<dbReference type="RefSeq" id="WP_150937041.1">
    <property type="nucleotide sequence ID" value="NZ_WAAT01000025.1"/>
</dbReference>
<keyword evidence="3" id="KW-1185">Reference proteome</keyword>
<organism evidence="2 3">
    <name type="scientific">Pseudotamlana haliotis</name>
    <dbReference type="NCBI Taxonomy" id="2614804"/>
    <lineage>
        <taxon>Bacteria</taxon>
        <taxon>Pseudomonadati</taxon>
        <taxon>Bacteroidota</taxon>
        <taxon>Flavobacteriia</taxon>
        <taxon>Flavobacteriales</taxon>
        <taxon>Flavobacteriaceae</taxon>
        <taxon>Pseudotamlana</taxon>
    </lineage>
</organism>
<evidence type="ECO:0000313" key="3">
    <source>
        <dbReference type="Proteomes" id="UP000441333"/>
    </source>
</evidence>
<dbReference type="Gene3D" id="3.40.50.720">
    <property type="entry name" value="NAD(P)-binding Rossmann-like Domain"/>
    <property type="match status" value="1"/>
</dbReference>
<dbReference type="InterPro" id="IPR003781">
    <property type="entry name" value="CoA-bd"/>
</dbReference>
<gene>
    <name evidence="2" type="ORF">F6U93_03875</name>
</gene>
<reference evidence="2 3" key="1">
    <citation type="submission" date="2019-09" db="EMBL/GenBank/DDBJ databases">
        <authorList>
            <person name="Cao W.R."/>
        </authorList>
    </citation>
    <scope>NUCLEOTIDE SEQUENCE [LARGE SCALE GENOMIC DNA]</scope>
    <source>
        <strain evidence="2 3">B1N29</strain>
    </source>
</reference>
<feature type="domain" description="CoA-binding" evidence="1">
    <location>
        <begin position="3"/>
        <end position="114"/>
    </location>
</feature>
<dbReference type="EMBL" id="WAAT01000025">
    <property type="protein sequence ID" value="KAB1069472.1"/>
    <property type="molecule type" value="Genomic_DNA"/>
</dbReference>
<comment type="caution">
    <text evidence="2">The sequence shown here is derived from an EMBL/GenBank/DDBJ whole genome shotgun (WGS) entry which is preliminary data.</text>
</comment>
<evidence type="ECO:0000259" key="1">
    <source>
        <dbReference type="Pfam" id="PF13380"/>
    </source>
</evidence>